<comment type="caution">
    <text evidence="1">The sequence shown here is derived from an EMBL/GenBank/DDBJ whole genome shotgun (WGS) entry which is preliminary data.</text>
</comment>
<protein>
    <submittedName>
        <fullName evidence="1">Uncharacterized protein</fullName>
    </submittedName>
</protein>
<sequence>MGKISGGNSWLNLVKKAFRSPSKDNNNQLKRSCKRREEPEQEQQEEKKRGKRRWIFRKTIPHETTTIVSALNGSTNSFSSEGHPKSEKHHSAAAEIIGLTRPVSVSVPVEYHSAVLIQTAFRGYLARRALWALKGIVKLQALVRGHNVRKQAKTTLQCIQAMMRVQDRVCNQRKSLAYRRSLISMSTGTDSSRESVASDNKFTSTYEHTSDDCDKNQYKLKEIQGLLQETKKEVTLKREILLAHAFSQQMWRSSGKDQEINRSWCDCYDEGDPVKIVEIDKIQSSKAHNSQDQHRRISSSTLHRLNQKLSIRSSPFRTKPLQMNSVSPRCLGKEHKYSAAQSPPAHYTDYPRRVVRCENSVPSSNQPKYMAATASANARLRSLSAPRQRPLTPERETKGVEKKRLSFTEFDPYNDRGGACSSISSLHSILRNS</sequence>
<evidence type="ECO:0000313" key="1">
    <source>
        <dbReference type="EMBL" id="KAI5657546.1"/>
    </source>
</evidence>
<organism evidence="1 2">
    <name type="scientific">Catharanthus roseus</name>
    <name type="common">Madagascar periwinkle</name>
    <name type="synonym">Vinca rosea</name>
    <dbReference type="NCBI Taxonomy" id="4058"/>
    <lineage>
        <taxon>Eukaryota</taxon>
        <taxon>Viridiplantae</taxon>
        <taxon>Streptophyta</taxon>
        <taxon>Embryophyta</taxon>
        <taxon>Tracheophyta</taxon>
        <taxon>Spermatophyta</taxon>
        <taxon>Magnoliopsida</taxon>
        <taxon>eudicotyledons</taxon>
        <taxon>Gunneridae</taxon>
        <taxon>Pentapetalae</taxon>
        <taxon>asterids</taxon>
        <taxon>lamiids</taxon>
        <taxon>Gentianales</taxon>
        <taxon>Apocynaceae</taxon>
        <taxon>Rauvolfioideae</taxon>
        <taxon>Vinceae</taxon>
        <taxon>Catharanthinae</taxon>
        <taxon>Catharanthus</taxon>
    </lineage>
</organism>
<keyword evidence="2" id="KW-1185">Reference proteome</keyword>
<evidence type="ECO:0000313" key="2">
    <source>
        <dbReference type="Proteomes" id="UP001060085"/>
    </source>
</evidence>
<accession>A0ACC0AAD8</accession>
<proteinExistence type="predicted"/>
<dbReference type="Proteomes" id="UP001060085">
    <property type="component" value="Linkage Group LG06"/>
</dbReference>
<dbReference type="EMBL" id="CM044706">
    <property type="protein sequence ID" value="KAI5657546.1"/>
    <property type="molecule type" value="Genomic_DNA"/>
</dbReference>
<gene>
    <name evidence="1" type="ORF">M9H77_26339</name>
</gene>
<reference evidence="2" key="1">
    <citation type="journal article" date="2023" name="Nat. Plants">
        <title>Single-cell RNA sequencing provides a high-resolution roadmap for understanding the multicellular compartmentation of specialized metabolism.</title>
        <authorList>
            <person name="Sun S."/>
            <person name="Shen X."/>
            <person name="Li Y."/>
            <person name="Li Y."/>
            <person name="Wang S."/>
            <person name="Li R."/>
            <person name="Zhang H."/>
            <person name="Shen G."/>
            <person name="Guo B."/>
            <person name="Wei J."/>
            <person name="Xu J."/>
            <person name="St-Pierre B."/>
            <person name="Chen S."/>
            <person name="Sun C."/>
        </authorList>
    </citation>
    <scope>NUCLEOTIDE SEQUENCE [LARGE SCALE GENOMIC DNA]</scope>
</reference>
<name>A0ACC0AAD8_CATRO</name>